<evidence type="ECO:0000256" key="3">
    <source>
        <dbReference type="ARBA" id="ARBA00023012"/>
    </source>
</evidence>
<dbReference type="Gene3D" id="1.20.5.1930">
    <property type="match status" value="1"/>
</dbReference>
<keyword evidence="4" id="KW-0812">Transmembrane</keyword>
<protein>
    <submittedName>
        <fullName evidence="6">Histidine kinase</fullName>
    </submittedName>
</protein>
<dbReference type="SUPFAM" id="SSF55874">
    <property type="entry name" value="ATPase domain of HSP90 chaperone/DNA topoisomerase II/histidine kinase"/>
    <property type="match status" value="1"/>
</dbReference>
<feature type="transmembrane region" description="Helical" evidence="4">
    <location>
        <begin position="65"/>
        <end position="85"/>
    </location>
</feature>
<dbReference type="PANTHER" id="PTHR24421">
    <property type="entry name" value="NITRATE/NITRITE SENSOR PROTEIN NARX-RELATED"/>
    <property type="match status" value="1"/>
</dbReference>
<evidence type="ECO:0000259" key="5">
    <source>
        <dbReference type="Pfam" id="PF07730"/>
    </source>
</evidence>
<evidence type="ECO:0000256" key="2">
    <source>
        <dbReference type="ARBA" id="ARBA00022777"/>
    </source>
</evidence>
<keyword evidence="4" id="KW-0472">Membrane</keyword>
<feature type="transmembrane region" description="Helical" evidence="4">
    <location>
        <begin position="37"/>
        <end position="58"/>
    </location>
</feature>
<keyword evidence="7" id="KW-1185">Reference proteome</keyword>
<accession>A0A7Y0BMT5</accession>
<keyword evidence="4" id="KW-1133">Transmembrane helix</keyword>
<dbReference type="InterPro" id="IPR036890">
    <property type="entry name" value="HATPase_C_sf"/>
</dbReference>
<keyword evidence="3" id="KW-0902">Two-component regulatory system</keyword>
<feature type="transmembrane region" description="Helical" evidence="4">
    <location>
        <begin position="97"/>
        <end position="114"/>
    </location>
</feature>
<feature type="domain" description="Signal transduction histidine kinase subgroup 3 dimerisation and phosphoacceptor" evidence="5">
    <location>
        <begin position="346"/>
        <end position="409"/>
    </location>
</feature>
<evidence type="ECO:0000256" key="4">
    <source>
        <dbReference type="SAM" id="Phobius"/>
    </source>
</evidence>
<proteinExistence type="predicted"/>
<organism evidence="6 7">
    <name type="scientific">Novosphingobium olei</name>
    <dbReference type="NCBI Taxonomy" id="2728851"/>
    <lineage>
        <taxon>Bacteria</taxon>
        <taxon>Pseudomonadati</taxon>
        <taxon>Pseudomonadota</taxon>
        <taxon>Alphaproteobacteria</taxon>
        <taxon>Sphingomonadales</taxon>
        <taxon>Sphingomonadaceae</taxon>
        <taxon>Novosphingobium</taxon>
    </lineage>
</organism>
<reference evidence="6 7" key="1">
    <citation type="submission" date="2020-04" db="EMBL/GenBank/DDBJ databases">
        <title>Novosphingobium sp. TW-4 isolated from soil.</title>
        <authorList>
            <person name="Dahal R.H."/>
            <person name="Chaudhary D.K."/>
        </authorList>
    </citation>
    <scope>NUCLEOTIDE SEQUENCE [LARGE SCALE GENOMIC DNA]</scope>
    <source>
        <strain evidence="6 7">TW-4</strain>
    </source>
</reference>
<evidence type="ECO:0000313" key="6">
    <source>
        <dbReference type="EMBL" id="NML93168.1"/>
    </source>
</evidence>
<dbReference type="RefSeq" id="WP_169492422.1">
    <property type="nucleotide sequence ID" value="NZ_JABBGM010000002.1"/>
</dbReference>
<dbReference type="GO" id="GO:0046983">
    <property type="term" value="F:protein dimerization activity"/>
    <property type="evidence" value="ECO:0007669"/>
    <property type="project" value="InterPro"/>
</dbReference>
<feature type="transmembrane region" description="Helical" evidence="4">
    <location>
        <begin position="121"/>
        <end position="140"/>
    </location>
</feature>
<dbReference type="Gene3D" id="3.30.565.10">
    <property type="entry name" value="Histidine kinase-like ATPase, C-terminal domain"/>
    <property type="match status" value="1"/>
</dbReference>
<dbReference type="InterPro" id="IPR050482">
    <property type="entry name" value="Sensor_HK_TwoCompSys"/>
</dbReference>
<evidence type="ECO:0000313" key="7">
    <source>
        <dbReference type="Proteomes" id="UP000583556"/>
    </source>
</evidence>
<sequence>MFMRRTAKVLATTRAVLAVVFLLAVLIEPTQPARAGAVGLAILAGYMTLAAALVIVAWRSWWYDFRLAVAVHVIDIIAFVGGVYFTEAGNSDFSSPFMAFAAFLLVSSNLRWGWRGIAVTALALLVANTAAGGALMMLHFNLDIYRFGRRQVYMLLLSIVMVWLSGDGRLSRRVELQDPGGVPGERRLRVLAEAIAEIRNALGAKGVAIALLRNEEPLVEIVLDDGTSTHVMAAPGDLSDDLALGIAPVMFDTVRRRRIASLPVAGMAAWTGRISVPLADHCGISEGIIASFATAAGPGQLLAWGMRDLSVDDLPLVEAFAREVGLALDREEMASLSREAAVSGIRNALARDLHDSVAQFLAGTLFRIEALRRWIREGNDPEGEIDSIKQALRREQVQLRGLIDRLRRGEDGDRRTDLAEELEALLVELSHHWHIDTRLDAAMRPLPVSIELAYELRQLVREGVANAVRHGHCASVTVSIIGEAGALRMQIRDDGLGFATGPDPLRPRSISERVEALGGRLEIADATKGVTLDISLPARMAA</sequence>
<dbReference type="GO" id="GO:0000155">
    <property type="term" value="F:phosphorelay sensor kinase activity"/>
    <property type="evidence" value="ECO:0007669"/>
    <property type="project" value="InterPro"/>
</dbReference>
<dbReference type="EMBL" id="JABBGM010000002">
    <property type="protein sequence ID" value="NML93168.1"/>
    <property type="molecule type" value="Genomic_DNA"/>
</dbReference>
<dbReference type="AlphaFoldDB" id="A0A7Y0BMT5"/>
<name>A0A7Y0BMT5_9SPHN</name>
<dbReference type="InterPro" id="IPR011712">
    <property type="entry name" value="Sig_transdc_His_kin_sub3_dim/P"/>
</dbReference>
<dbReference type="GO" id="GO:0016020">
    <property type="term" value="C:membrane"/>
    <property type="evidence" value="ECO:0007669"/>
    <property type="project" value="InterPro"/>
</dbReference>
<dbReference type="Pfam" id="PF07730">
    <property type="entry name" value="HisKA_3"/>
    <property type="match status" value="1"/>
</dbReference>
<keyword evidence="1" id="KW-0808">Transferase</keyword>
<keyword evidence="2 6" id="KW-0418">Kinase</keyword>
<evidence type="ECO:0000256" key="1">
    <source>
        <dbReference type="ARBA" id="ARBA00022679"/>
    </source>
</evidence>
<dbReference type="Proteomes" id="UP000583556">
    <property type="component" value="Unassembled WGS sequence"/>
</dbReference>
<comment type="caution">
    <text evidence="6">The sequence shown here is derived from an EMBL/GenBank/DDBJ whole genome shotgun (WGS) entry which is preliminary data.</text>
</comment>
<dbReference type="CDD" id="cd16917">
    <property type="entry name" value="HATPase_UhpB-NarQ-NarX-like"/>
    <property type="match status" value="1"/>
</dbReference>
<gene>
    <name evidence="6" type="ORF">HHL27_05730</name>
</gene>